<feature type="domain" description="Transposase DDE" evidence="2">
    <location>
        <begin position="11"/>
        <end position="298"/>
    </location>
</feature>
<evidence type="ECO:0000313" key="4">
    <source>
        <dbReference type="Proteomes" id="UP000636956"/>
    </source>
</evidence>
<name>A0A917PP91_9MICO</name>
<dbReference type="AlphaFoldDB" id="A0A917PP91"/>
<protein>
    <submittedName>
        <fullName evidence="3">Transposase</fullName>
    </submittedName>
</protein>
<keyword evidence="4" id="KW-1185">Reference proteome</keyword>
<organism evidence="3 4">
    <name type="scientific">Agromyces bauzanensis</name>
    <dbReference type="NCBI Taxonomy" id="1308924"/>
    <lineage>
        <taxon>Bacteria</taxon>
        <taxon>Bacillati</taxon>
        <taxon>Actinomycetota</taxon>
        <taxon>Actinomycetes</taxon>
        <taxon>Micrococcales</taxon>
        <taxon>Microbacteriaceae</taxon>
        <taxon>Agromyces</taxon>
    </lineage>
</organism>
<gene>
    <name evidence="3" type="ORF">GCM10011372_26480</name>
</gene>
<evidence type="ECO:0000256" key="1">
    <source>
        <dbReference type="SAM" id="MobiDB-lite"/>
    </source>
</evidence>
<dbReference type="InterPro" id="IPR047960">
    <property type="entry name" value="Transpos_IS1380"/>
</dbReference>
<feature type="region of interest" description="Disordered" evidence="1">
    <location>
        <begin position="184"/>
        <end position="204"/>
    </location>
</feature>
<dbReference type="RefSeq" id="WP_188743906.1">
    <property type="nucleotide sequence ID" value="NZ_BAABFW010000029.1"/>
</dbReference>
<dbReference type="EMBL" id="BMMD01000016">
    <property type="protein sequence ID" value="GGJ86777.1"/>
    <property type="molecule type" value="Genomic_DNA"/>
</dbReference>
<evidence type="ECO:0000259" key="2">
    <source>
        <dbReference type="Pfam" id="PF13701"/>
    </source>
</evidence>
<dbReference type="NCBIfam" id="NF033539">
    <property type="entry name" value="transpos_IS1380"/>
    <property type="match status" value="1"/>
</dbReference>
<reference evidence="3" key="2">
    <citation type="submission" date="2020-09" db="EMBL/GenBank/DDBJ databases">
        <authorList>
            <person name="Sun Q."/>
            <person name="Zhou Y."/>
        </authorList>
    </citation>
    <scope>NUCLEOTIDE SEQUENCE</scope>
    <source>
        <strain evidence="3">CGMCC 1.8984</strain>
    </source>
</reference>
<sequence>MRVSHVLSPVFDDPNLVSAAGLVPVLELAEQCGLSELLREHLTIPSPNRTVKARTVIAGLLAGADDTDGLDVLRSGGMKRVVAGVRAPSTVGTFLRKATHGHVLQLGAVNRGLLEGLACHVPSLVGSSNMVLIDLDDTIREVHGYQKQGAAYGYSGVRGLNALVAAVSTDHSLPVIAEAGLRKGNARSGDSRDGTRPAPLPRSGRIVPNRQVLTRGDSAFCTHAHVAAVMDARAWFSFTIPQWATVHAAIASIPENAWIPIEYPEAVWDDQAGGWVSDAEVAETAFTAFTSRKNDEQVRCRLVVRRVKRLSGNIKHGQDTLFDTYRHHAFITNSTLSTVEADRRHRGHAVIDYLDVGVMPMLCGSA</sequence>
<dbReference type="Proteomes" id="UP000636956">
    <property type="component" value="Unassembled WGS sequence"/>
</dbReference>
<dbReference type="Pfam" id="PF13701">
    <property type="entry name" value="DDE_Tnp_1_4"/>
    <property type="match status" value="1"/>
</dbReference>
<comment type="caution">
    <text evidence="3">The sequence shown here is derived from an EMBL/GenBank/DDBJ whole genome shotgun (WGS) entry which is preliminary data.</text>
</comment>
<dbReference type="InterPro" id="IPR025668">
    <property type="entry name" value="Tnp_DDE_dom"/>
</dbReference>
<evidence type="ECO:0000313" key="3">
    <source>
        <dbReference type="EMBL" id="GGJ86777.1"/>
    </source>
</evidence>
<reference evidence="3" key="1">
    <citation type="journal article" date="2014" name="Int. J. Syst. Evol. Microbiol.">
        <title>Complete genome sequence of Corynebacterium casei LMG S-19264T (=DSM 44701T), isolated from a smear-ripened cheese.</title>
        <authorList>
            <consortium name="US DOE Joint Genome Institute (JGI-PGF)"/>
            <person name="Walter F."/>
            <person name="Albersmeier A."/>
            <person name="Kalinowski J."/>
            <person name="Ruckert C."/>
        </authorList>
    </citation>
    <scope>NUCLEOTIDE SEQUENCE</scope>
    <source>
        <strain evidence="3">CGMCC 1.8984</strain>
    </source>
</reference>
<proteinExistence type="predicted"/>
<accession>A0A917PP91</accession>